<evidence type="ECO:0000313" key="2">
    <source>
        <dbReference type="Proteomes" id="UP000789901"/>
    </source>
</evidence>
<comment type="caution">
    <text evidence="1">The sequence shown here is derived from an EMBL/GenBank/DDBJ whole genome shotgun (WGS) entry which is preliminary data.</text>
</comment>
<feature type="non-terminal residue" evidence="1">
    <location>
        <position position="1"/>
    </location>
</feature>
<proteinExistence type="predicted"/>
<name>A0ABN7V3Y8_GIGMA</name>
<gene>
    <name evidence="1" type="ORF">GMARGA_LOCUS14092</name>
</gene>
<dbReference type="EMBL" id="CAJVQB010009207">
    <property type="protein sequence ID" value="CAG8727761.1"/>
    <property type="molecule type" value="Genomic_DNA"/>
</dbReference>
<keyword evidence="2" id="KW-1185">Reference proteome</keyword>
<protein>
    <submittedName>
        <fullName evidence="1">13589_t:CDS:1</fullName>
    </submittedName>
</protein>
<dbReference type="Proteomes" id="UP000789901">
    <property type="component" value="Unassembled WGS sequence"/>
</dbReference>
<sequence length="126" mass="14457">KLQREDIAAIETPTLSLEFNMDISNNYEPVDTDMKTQNLQKVSSIEMSNKPIMDTSELEILLNPWEPTTTHTILEEPPITNAPHSEIKIRDTDGYEELVKKYLQVGQPYKVHRNTLHSTPVTSNQH</sequence>
<organism evidence="1 2">
    <name type="scientific">Gigaspora margarita</name>
    <dbReference type="NCBI Taxonomy" id="4874"/>
    <lineage>
        <taxon>Eukaryota</taxon>
        <taxon>Fungi</taxon>
        <taxon>Fungi incertae sedis</taxon>
        <taxon>Mucoromycota</taxon>
        <taxon>Glomeromycotina</taxon>
        <taxon>Glomeromycetes</taxon>
        <taxon>Diversisporales</taxon>
        <taxon>Gigasporaceae</taxon>
        <taxon>Gigaspora</taxon>
    </lineage>
</organism>
<accession>A0ABN7V3Y8</accession>
<reference evidence="1 2" key="1">
    <citation type="submission" date="2021-06" db="EMBL/GenBank/DDBJ databases">
        <authorList>
            <person name="Kallberg Y."/>
            <person name="Tangrot J."/>
            <person name="Rosling A."/>
        </authorList>
    </citation>
    <scope>NUCLEOTIDE SEQUENCE [LARGE SCALE GENOMIC DNA]</scope>
    <source>
        <strain evidence="1 2">120-4 pot B 10/14</strain>
    </source>
</reference>
<evidence type="ECO:0000313" key="1">
    <source>
        <dbReference type="EMBL" id="CAG8727761.1"/>
    </source>
</evidence>